<feature type="region of interest" description="Disordered" evidence="1">
    <location>
        <begin position="1"/>
        <end position="48"/>
    </location>
</feature>
<keyword evidence="3" id="KW-1185">Reference proteome</keyword>
<evidence type="ECO:0000256" key="1">
    <source>
        <dbReference type="SAM" id="MobiDB-lite"/>
    </source>
</evidence>
<dbReference type="EMBL" id="JAULSN010000012">
    <property type="protein sequence ID" value="KAK3361210.1"/>
    <property type="molecule type" value="Genomic_DNA"/>
</dbReference>
<comment type="caution">
    <text evidence="2">The sequence shown here is derived from an EMBL/GenBank/DDBJ whole genome shotgun (WGS) entry which is preliminary data.</text>
</comment>
<evidence type="ECO:0000313" key="2">
    <source>
        <dbReference type="EMBL" id="KAK3361210.1"/>
    </source>
</evidence>
<sequence>MAAPRGQLRGGREGRKAKQLGPKTDDEDSSDDLPDPPQITELPESPTLTQWARISQAKATQKATQKSTAHKANPAAIATITATATATATNPAANHVATNPAANRAANYAANHVANHIANHAANHTSTNITSRIASCNTSLAADNTASYIASYIAKRFEKNPLEAKSPYEEDTKIEDIIPKDLWRDMAKIWPNLLFDQLMEWNHEGKEDIYPYDTIKVLFNYMKHIMLRIPSHTGQPARAGGTGAGPARPINVYSVGRARLAPGTQLPDHIILPGTGQRQ</sequence>
<organism evidence="2 3">
    <name type="scientific">Lasiosphaeria ovina</name>
    <dbReference type="NCBI Taxonomy" id="92902"/>
    <lineage>
        <taxon>Eukaryota</taxon>
        <taxon>Fungi</taxon>
        <taxon>Dikarya</taxon>
        <taxon>Ascomycota</taxon>
        <taxon>Pezizomycotina</taxon>
        <taxon>Sordariomycetes</taxon>
        <taxon>Sordariomycetidae</taxon>
        <taxon>Sordariales</taxon>
        <taxon>Lasiosphaeriaceae</taxon>
        <taxon>Lasiosphaeria</taxon>
    </lineage>
</organism>
<reference evidence="2" key="1">
    <citation type="journal article" date="2023" name="Mol. Phylogenet. Evol.">
        <title>Genome-scale phylogeny and comparative genomics of the fungal order Sordariales.</title>
        <authorList>
            <person name="Hensen N."/>
            <person name="Bonometti L."/>
            <person name="Westerberg I."/>
            <person name="Brannstrom I.O."/>
            <person name="Guillou S."/>
            <person name="Cros-Aarteil S."/>
            <person name="Calhoun S."/>
            <person name="Haridas S."/>
            <person name="Kuo A."/>
            <person name="Mondo S."/>
            <person name="Pangilinan J."/>
            <person name="Riley R."/>
            <person name="LaButti K."/>
            <person name="Andreopoulos B."/>
            <person name="Lipzen A."/>
            <person name="Chen C."/>
            <person name="Yan M."/>
            <person name="Daum C."/>
            <person name="Ng V."/>
            <person name="Clum A."/>
            <person name="Steindorff A."/>
            <person name="Ohm R.A."/>
            <person name="Martin F."/>
            <person name="Silar P."/>
            <person name="Natvig D.O."/>
            <person name="Lalanne C."/>
            <person name="Gautier V."/>
            <person name="Ament-Velasquez S.L."/>
            <person name="Kruys A."/>
            <person name="Hutchinson M.I."/>
            <person name="Powell A.J."/>
            <person name="Barry K."/>
            <person name="Miller A.N."/>
            <person name="Grigoriev I.V."/>
            <person name="Debuchy R."/>
            <person name="Gladieux P."/>
            <person name="Hiltunen Thoren M."/>
            <person name="Johannesson H."/>
        </authorList>
    </citation>
    <scope>NUCLEOTIDE SEQUENCE</scope>
    <source>
        <strain evidence="2">CBS 958.72</strain>
    </source>
</reference>
<feature type="compositionally biased region" description="Acidic residues" evidence="1">
    <location>
        <begin position="25"/>
        <end position="34"/>
    </location>
</feature>
<dbReference type="AlphaFoldDB" id="A0AAE0MYL8"/>
<name>A0AAE0MYL8_9PEZI</name>
<gene>
    <name evidence="2" type="ORF">B0T24DRAFT_117901</name>
</gene>
<dbReference type="Proteomes" id="UP001287356">
    <property type="component" value="Unassembled WGS sequence"/>
</dbReference>
<proteinExistence type="predicted"/>
<reference evidence="2" key="2">
    <citation type="submission" date="2023-06" db="EMBL/GenBank/DDBJ databases">
        <authorList>
            <consortium name="Lawrence Berkeley National Laboratory"/>
            <person name="Haridas S."/>
            <person name="Hensen N."/>
            <person name="Bonometti L."/>
            <person name="Westerberg I."/>
            <person name="Brannstrom I.O."/>
            <person name="Guillou S."/>
            <person name="Cros-Aarteil S."/>
            <person name="Calhoun S."/>
            <person name="Kuo A."/>
            <person name="Mondo S."/>
            <person name="Pangilinan J."/>
            <person name="Riley R."/>
            <person name="Labutti K."/>
            <person name="Andreopoulos B."/>
            <person name="Lipzen A."/>
            <person name="Chen C."/>
            <person name="Yanf M."/>
            <person name="Daum C."/>
            <person name="Ng V."/>
            <person name="Clum A."/>
            <person name="Steindorff A."/>
            <person name="Ohm R."/>
            <person name="Martin F."/>
            <person name="Silar P."/>
            <person name="Natvig D."/>
            <person name="Lalanne C."/>
            <person name="Gautier V."/>
            <person name="Ament-Velasquez S.L."/>
            <person name="Kruys A."/>
            <person name="Hutchinson M.I."/>
            <person name="Powell A.J."/>
            <person name="Barry K."/>
            <person name="Miller A.N."/>
            <person name="Grigoriev I.V."/>
            <person name="Debuchy R."/>
            <person name="Gladieux P."/>
            <person name="Thoren M.H."/>
            <person name="Johannesson H."/>
        </authorList>
    </citation>
    <scope>NUCLEOTIDE SEQUENCE</scope>
    <source>
        <strain evidence="2">CBS 958.72</strain>
    </source>
</reference>
<evidence type="ECO:0000313" key="3">
    <source>
        <dbReference type="Proteomes" id="UP001287356"/>
    </source>
</evidence>
<protein>
    <submittedName>
        <fullName evidence="2">Uncharacterized protein</fullName>
    </submittedName>
</protein>
<accession>A0AAE0MYL8</accession>